<protein>
    <submittedName>
        <fullName evidence="1">9928_t:CDS:1</fullName>
    </submittedName>
</protein>
<gene>
    <name evidence="1" type="ORF">SPELUC_LOCUS355</name>
</gene>
<comment type="caution">
    <text evidence="1">The sequence shown here is derived from an EMBL/GenBank/DDBJ whole genome shotgun (WGS) entry which is preliminary data.</text>
</comment>
<organism evidence="1 2">
    <name type="scientific">Cetraspora pellucida</name>
    <dbReference type="NCBI Taxonomy" id="1433469"/>
    <lineage>
        <taxon>Eukaryota</taxon>
        <taxon>Fungi</taxon>
        <taxon>Fungi incertae sedis</taxon>
        <taxon>Mucoromycota</taxon>
        <taxon>Glomeromycotina</taxon>
        <taxon>Glomeromycetes</taxon>
        <taxon>Diversisporales</taxon>
        <taxon>Gigasporaceae</taxon>
        <taxon>Cetraspora</taxon>
    </lineage>
</organism>
<sequence>MQNFKIHTTSVDPFLVNDAARSITDGNRPNSKETNLVKVRTFSGNDDDDSIASGHLRGIAAEWYKDNCDEITYWKRDGAEENSFHSLLVTFFTTPEKQHKWQLELNTLSQGENEKVDAYATKFKKLLSCVDPLPESYTVRMFLGGLKGKTATFVAVTSPQDLNEAIVATKKVEAGDYYSTHTSETARSTDKKDELIKALVKQLPWAKKRHRTERPQHSNGEMRRLQQVRRVNYVTQDGEDELYNFKKRKQQAQTNEYPEKRPRLQAEPRWKNRLRQRREVDEAPLVNLDNTSNPMEEDIVRPILKPRRKHEPSVLLQYPNQRQILVQALQRLLAPQEARLSLNLKSGYWQVRMAKEDREKTAFVTRSGLFEFNVMPFGLCNALTFDEHLAHLREVFRKLKEAGLKMNIEKCNFFKLNIHFLGHMVGHNGIRPDEVKVKKESTLEEEPEKNKRERKVSVEVDSSENNKILITIQPPNEWNEGFETEEETYTMLAEGQDLTEEEEYEIKEGECIYLLENILTDPEEGKGDHFEIEAKEQFLTTIANEYMIKNGWYEEKEVEAFLATTWDELEIDEELNSEEPIMNSDTDDGQFDLHNDERYIGESYKKEEEIQEALKNNDHTQKSDRLILVTLQLNRCRISKIASKRRRMTRKINVKEKDTQTRQ</sequence>
<keyword evidence="2" id="KW-1185">Reference proteome</keyword>
<dbReference type="Proteomes" id="UP000789366">
    <property type="component" value="Unassembled WGS sequence"/>
</dbReference>
<proteinExistence type="predicted"/>
<accession>A0ACA9JZK3</accession>
<evidence type="ECO:0000313" key="2">
    <source>
        <dbReference type="Proteomes" id="UP000789366"/>
    </source>
</evidence>
<reference evidence="1" key="1">
    <citation type="submission" date="2021-06" db="EMBL/GenBank/DDBJ databases">
        <authorList>
            <person name="Kallberg Y."/>
            <person name="Tangrot J."/>
            <person name="Rosling A."/>
        </authorList>
    </citation>
    <scope>NUCLEOTIDE SEQUENCE</scope>
    <source>
        <strain evidence="1">28 12/20/2015</strain>
    </source>
</reference>
<evidence type="ECO:0000313" key="1">
    <source>
        <dbReference type="EMBL" id="CAG8443644.1"/>
    </source>
</evidence>
<name>A0ACA9JZK3_9GLOM</name>
<dbReference type="EMBL" id="CAJVPW010000123">
    <property type="protein sequence ID" value="CAG8443644.1"/>
    <property type="molecule type" value="Genomic_DNA"/>
</dbReference>